<feature type="non-terminal residue" evidence="3">
    <location>
        <position position="156"/>
    </location>
</feature>
<sequence>MLSKEERIFALKTFYKSGVTAVVNEWGIHFRSKPPSRQTVYDIPDRFEQHESVMDAPRSGRPTTVSTDDNLLRVCLAVTKSPRKSTRRLASELDLSRRSVQRMLHKQNYKSYIPRLLHGLLEDDPDRRLQFCGLMLNQHKHDPNLFNKIIWSDEAN</sequence>
<accession>A0A1B6JBS0</accession>
<dbReference type="AlphaFoldDB" id="A0A1B6JBS0"/>
<dbReference type="EMBL" id="GECU01018945">
    <property type="protein sequence ID" value="JAS88761.1"/>
    <property type="molecule type" value="Transcribed_RNA"/>
</dbReference>
<gene>
    <name evidence="2" type="ORF">g.53955</name>
    <name evidence="3" type="ORF">g.53957</name>
</gene>
<name>A0A1B6JBS0_9HEMI</name>
<dbReference type="EMBL" id="GECU01011025">
    <property type="protein sequence ID" value="JAS96681.1"/>
    <property type="molecule type" value="Transcribed_RNA"/>
</dbReference>
<reference evidence="3" key="1">
    <citation type="submission" date="2015-11" db="EMBL/GenBank/DDBJ databases">
        <title>De novo transcriptome assembly of four potential Pierce s Disease insect vectors from Arizona vineyards.</title>
        <authorList>
            <person name="Tassone E.E."/>
        </authorList>
    </citation>
    <scope>NUCLEOTIDE SEQUENCE</scope>
</reference>
<organism evidence="3">
    <name type="scientific">Homalodisca liturata</name>
    <dbReference type="NCBI Taxonomy" id="320908"/>
    <lineage>
        <taxon>Eukaryota</taxon>
        <taxon>Metazoa</taxon>
        <taxon>Ecdysozoa</taxon>
        <taxon>Arthropoda</taxon>
        <taxon>Hexapoda</taxon>
        <taxon>Insecta</taxon>
        <taxon>Pterygota</taxon>
        <taxon>Neoptera</taxon>
        <taxon>Paraneoptera</taxon>
        <taxon>Hemiptera</taxon>
        <taxon>Auchenorrhyncha</taxon>
        <taxon>Membracoidea</taxon>
        <taxon>Cicadellidae</taxon>
        <taxon>Cicadellinae</taxon>
        <taxon>Proconiini</taxon>
        <taxon>Homalodisca</taxon>
    </lineage>
</organism>
<dbReference type="Pfam" id="PF01498">
    <property type="entry name" value="HTH_Tnp_Tc3_2"/>
    <property type="match status" value="1"/>
</dbReference>
<evidence type="ECO:0000313" key="3">
    <source>
        <dbReference type="EMBL" id="JAS96681.1"/>
    </source>
</evidence>
<evidence type="ECO:0000313" key="2">
    <source>
        <dbReference type="EMBL" id="JAS88761.1"/>
    </source>
</evidence>
<dbReference type="GO" id="GO:0015074">
    <property type="term" value="P:DNA integration"/>
    <property type="evidence" value="ECO:0007669"/>
    <property type="project" value="InterPro"/>
</dbReference>
<dbReference type="PANTHER" id="PTHR47326">
    <property type="entry name" value="TRANSPOSABLE ELEMENT TC3 TRANSPOSASE-LIKE PROTEIN"/>
    <property type="match status" value="1"/>
</dbReference>
<protein>
    <recommendedName>
        <fullName evidence="1">Transposase Tc1-like domain-containing protein</fullName>
    </recommendedName>
</protein>
<dbReference type="GO" id="GO:0003677">
    <property type="term" value="F:DNA binding"/>
    <property type="evidence" value="ECO:0007669"/>
    <property type="project" value="InterPro"/>
</dbReference>
<dbReference type="GO" id="GO:0006313">
    <property type="term" value="P:DNA transposition"/>
    <property type="evidence" value="ECO:0007669"/>
    <property type="project" value="InterPro"/>
</dbReference>
<feature type="domain" description="Transposase Tc1-like" evidence="1">
    <location>
        <begin position="74"/>
        <end position="133"/>
    </location>
</feature>
<dbReference type="InterPro" id="IPR002492">
    <property type="entry name" value="Transposase_Tc1-like"/>
</dbReference>
<proteinExistence type="predicted"/>
<evidence type="ECO:0000259" key="1">
    <source>
        <dbReference type="Pfam" id="PF01498"/>
    </source>
</evidence>
<dbReference type="PANTHER" id="PTHR47326:SF1">
    <property type="entry name" value="HTH PSQ-TYPE DOMAIN-CONTAINING PROTEIN"/>
    <property type="match status" value="1"/>
</dbReference>